<dbReference type="Pfam" id="PF08021">
    <property type="entry name" value="FAD_binding_9"/>
    <property type="match status" value="1"/>
</dbReference>
<keyword evidence="3" id="KW-1185">Reference proteome</keyword>
<dbReference type="Gene3D" id="2.40.30.10">
    <property type="entry name" value="Translation factors"/>
    <property type="match status" value="1"/>
</dbReference>
<gene>
    <name evidence="2" type="ORF">SAMN06265174_11079</name>
</gene>
<proteinExistence type="predicted"/>
<dbReference type="InterPro" id="IPR017927">
    <property type="entry name" value="FAD-bd_FR_type"/>
</dbReference>
<reference evidence="2 3" key="1">
    <citation type="submission" date="2017-05" db="EMBL/GenBank/DDBJ databases">
        <authorList>
            <person name="Varghese N."/>
            <person name="Submissions S."/>
        </authorList>
    </citation>
    <scope>NUCLEOTIDE SEQUENCE [LARGE SCALE GENOMIC DNA]</scope>
    <source>
        <strain evidence="2 3">DSM 45139</strain>
    </source>
</reference>
<evidence type="ECO:0000313" key="3">
    <source>
        <dbReference type="Proteomes" id="UP000315460"/>
    </source>
</evidence>
<feature type="domain" description="FAD-binding FR-type" evidence="1">
    <location>
        <begin position="10"/>
        <end position="149"/>
    </location>
</feature>
<dbReference type="InterPro" id="IPR007037">
    <property type="entry name" value="SIP_rossman_dom"/>
</dbReference>
<dbReference type="EMBL" id="FXTG01000010">
    <property type="protein sequence ID" value="SMO87805.1"/>
    <property type="molecule type" value="Genomic_DNA"/>
</dbReference>
<dbReference type="InterPro" id="IPR039374">
    <property type="entry name" value="SIP_fam"/>
</dbReference>
<protein>
    <submittedName>
        <fullName evidence="2">NADPH-dependent ferric siderophore reductase, contains FAD-binding and SIP domains</fullName>
    </submittedName>
</protein>
<dbReference type="Pfam" id="PF04954">
    <property type="entry name" value="SIP"/>
    <property type="match status" value="1"/>
</dbReference>
<dbReference type="Gene3D" id="3.40.50.80">
    <property type="entry name" value="Nucleotide-binding domain of ferredoxin-NADP reductase (FNR) module"/>
    <property type="match status" value="1"/>
</dbReference>
<name>A0ABY1N4U9_9ACTN</name>
<accession>A0ABY1N4U9</accession>
<dbReference type="RefSeq" id="WP_154830852.1">
    <property type="nucleotide sequence ID" value="NZ_BAAAQH010000012.1"/>
</dbReference>
<dbReference type="InterPro" id="IPR013113">
    <property type="entry name" value="SIP_FAD-bd"/>
</dbReference>
<dbReference type="PROSITE" id="PS51384">
    <property type="entry name" value="FAD_FR"/>
    <property type="match status" value="1"/>
</dbReference>
<dbReference type="PANTHER" id="PTHR30157:SF0">
    <property type="entry name" value="NADPH-DEPENDENT FERRIC-CHELATE REDUCTASE"/>
    <property type="match status" value="1"/>
</dbReference>
<dbReference type="PANTHER" id="PTHR30157">
    <property type="entry name" value="FERRIC REDUCTASE, NADPH-DEPENDENT"/>
    <property type="match status" value="1"/>
</dbReference>
<evidence type="ECO:0000313" key="2">
    <source>
        <dbReference type="EMBL" id="SMO87805.1"/>
    </source>
</evidence>
<sequence length="322" mass="33833">MTAVAVEAPIVVSETRVIDARLLGESFVRLVVAGPDLLRWSADVVDPGTVRDAYIKVIVPPPGGGGAIPDADAIRDWLALPEGERGWMRTYTVRRADTVELDGEHVPALTVDMVVHPGGDEGPGSAWARSVRPGDTVHIAGPGRGHAPWAAWAPGRAERIVCAGDETAAPALLAIAEELAAEQAMVGREPTGSLSGGAVARRRVQIIVEVPTHRDAVALAESAPDFVTVLPREGEPGTAVARRLAGVLDLGDECVRTVLGGRRPAEREWQPATAVSAGQPYVFLAGEAGLVRAMRRLAVDAAGVPKEAVAFMGYWRRGAAEC</sequence>
<dbReference type="InterPro" id="IPR039261">
    <property type="entry name" value="FNR_nucleotide-bd"/>
</dbReference>
<dbReference type="InterPro" id="IPR017938">
    <property type="entry name" value="Riboflavin_synthase-like_b-brl"/>
</dbReference>
<dbReference type="SUPFAM" id="SSF63380">
    <property type="entry name" value="Riboflavin synthase domain-like"/>
    <property type="match status" value="1"/>
</dbReference>
<dbReference type="Proteomes" id="UP000315460">
    <property type="component" value="Unassembled WGS sequence"/>
</dbReference>
<dbReference type="CDD" id="cd06193">
    <property type="entry name" value="siderophore_interacting"/>
    <property type="match status" value="1"/>
</dbReference>
<organism evidence="2 3">
    <name type="scientific">Dietzia kunjamensis subsp. schimae</name>
    <dbReference type="NCBI Taxonomy" id="498198"/>
    <lineage>
        <taxon>Bacteria</taxon>
        <taxon>Bacillati</taxon>
        <taxon>Actinomycetota</taxon>
        <taxon>Actinomycetes</taxon>
        <taxon>Mycobacteriales</taxon>
        <taxon>Dietziaceae</taxon>
        <taxon>Dietzia</taxon>
    </lineage>
</organism>
<evidence type="ECO:0000259" key="1">
    <source>
        <dbReference type="PROSITE" id="PS51384"/>
    </source>
</evidence>
<comment type="caution">
    <text evidence="2">The sequence shown here is derived from an EMBL/GenBank/DDBJ whole genome shotgun (WGS) entry which is preliminary data.</text>
</comment>